<evidence type="ECO:0000313" key="5">
    <source>
        <dbReference type="Proteomes" id="UP000702954"/>
    </source>
</evidence>
<evidence type="ECO:0000313" key="2">
    <source>
        <dbReference type="EMBL" id="GBU05639.1"/>
    </source>
</evidence>
<dbReference type="PANTHER" id="PTHR33747:SF1">
    <property type="entry name" value="ADENYLATE CYCLASE-ASSOCIATED CAP C-TERMINAL DOMAIN-CONTAINING PROTEIN"/>
    <property type="match status" value="1"/>
</dbReference>
<accession>A0A4R3JNS3</accession>
<comment type="caution">
    <text evidence="3">The sequence shown here is derived from an EMBL/GenBank/DDBJ whole genome shotgun (WGS) entry which is preliminary data.</text>
</comment>
<dbReference type="Proteomes" id="UP000702954">
    <property type="component" value="Unassembled WGS sequence"/>
</dbReference>
<feature type="region of interest" description="Disordered" evidence="1">
    <location>
        <begin position="157"/>
        <end position="183"/>
    </location>
</feature>
<sequence length="190" mass="22624">MFEKRKEIVYNRTYEITYKGVLVEMSLLEQWRATAYSQEMDKTQLQKFWTTYFQIERGIYEQLLSNPDEEVRGTVKELAEKYQVEVFTMVGFLDGINESLKVENPIETMEEDTIVNLNFDKEKLYKNMVDAKADWLYELPQWDEIFTKEKQKELYREQKASGTIRREKKIGRNDPCPCGSGKKYKKCCGK</sequence>
<dbReference type="InterPro" id="IPR004027">
    <property type="entry name" value="SEC_C_motif"/>
</dbReference>
<evidence type="ECO:0000256" key="1">
    <source>
        <dbReference type="SAM" id="MobiDB-lite"/>
    </source>
</evidence>
<dbReference type="PANTHER" id="PTHR33747">
    <property type="entry name" value="UPF0225 PROTEIN SCO1677"/>
    <property type="match status" value="1"/>
</dbReference>
<dbReference type="SUPFAM" id="SSF103642">
    <property type="entry name" value="Sec-C motif"/>
    <property type="match status" value="1"/>
</dbReference>
<evidence type="ECO:0000313" key="3">
    <source>
        <dbReference type="EMBL" id="TCS68073.1"/>
    </source>
</evidence>
<name>A0A4R3JNS3_9FIRM</name>
<reference evidence="3 4" key="2">
    <citation type="submission" date="2019-03" db="EMBL/GenBank/DDBJ databases">
        <title>Genomic Encyclopedia of Type Strains, Phase IV (KMG-IV): sequencing the most valuable type-strain genomes for metagenomic binning, comparative biology and taxonomic classification.</title>
        <authorList>
            <person name="Goeker M."/>
        </authorList>
    </citation>
    <scope>NUCLEOTIDE SEQUENCE [LARGE SCALE GENOMIC DNA]</scope>
    <source>
        <strain evidence="3 4">DSM 103426</strain>
    </source>
</reference>
<dbReference type="Proteomes" id="UP000294613">
    <property type="component" value="Unassembled WGS sequence"/>
</dbReference>
<dbReference type="EMBL" id="SLZV01000011">
    <property type="protein sequence ID" value="TCS68073.1"/>
    <property type="molecule type" value="Genomic_DNA"/>
</dbReference>
<evidence type="ECO:0000313" key="4">
    <source>
        <dbReference type="Proteomes" id="UP000294613"/>
    </source>
</evidence>
<dbReference type="Pfam" id="PF02810">
    <property type="entry name" value="SEC-C"/>
    <property type="match status" value="1"/>
</dbReference>
<dbReference type="Gene3D" id="3.10.450.50">
    <property type="match status" value="1"/>
</dbReference>
<dbReference type="EMBL" id="BHEO01000008">
    <property type="protein sequence ID" value="GBU05639.1"/>
    <property type="molecule type" value="Genomic_DNA"/>
</dbReference>
<dbReference type="NCBIfam" id="NF004088">
    <property type="entry name" value="PRK05590.1"/>
    <property type="match status" value="1"/>
</dbReference>
<keyword evidence="5" id="KW-1185">Reference proteome</keyword>
<reference evidence="2 5" key="1">
    <citation type="journal article" date="2018" name="Int. J. Syst. Evol. Microbiol.">
        <title>Draft Genome Sequence of Faecalimonas umbilicata JCM 30896T, an Acetate-Producing Bacterium Isolated from Human Feces.</title>
        <authorList>
            <person name="Sakamoto M."/>
            <person name="Ikeyama N."/>
            <person name="Yuki M."/>
            <person name="Ohkuma M."/>
        </authorList>
    </citation>
    <scope>NUCLEOTIDE SEQUENCE [LARGE SCALE GENOMIC DNA]</scope>
    <source>
        <strain evidence="2 5">EGH7</strain>
    </source>
</reference>
<gene>
    <name evidence="3" type="ORF">EDD74_11111</name>
    <name evidence="2" type="ORF">FAEUMB_21800</name>
</gene>
<protein>
    <submittedName>
        <fullName evidence="3">SEC-C motif-containing protein</fullName>
    </submittedName>
</protein>
<dbReference type="AlphaFoldDB" id="A0A4R3JNS3"/>
<proteinExistence type="predicted"/>
<organism evidence="3 4">
    <name type="scientific">Faecalimonas umbilicata</name>
    <dbReference type="NCBI Taxonomy" id="1912855"/>
    <lineage>
        <taxon>Bacteria</taxon>
        <taxon>Bacillati</taxon>
        <taxon>Bacillota</taxon>
        <taxon>Clostridia</taxon>
        <taxon>Lachnospirales</taxon>
        <taxon>Lachnospiraceae</taxon>
        <taxon>Faecalimonas</taxon>
    </lineage>
</organism>